<proteinExistence type="predicted"/>
<organism evidence="2 3">
    <name type="scientific">Dendrobium thyrsiflorum</name>
    <name type="common">Pinecone-like raceme dendrobium</name>
    <name type="synonym">Orchid</name>
    <dbReference type="NCBI Taxonomy" id="117978"/>
    <lineage>
        <taxon>Eukaryota</taxon>
        <taxon>Viridiplantae</taxon>
        <taxon>Streptophyta</taxon>
        <taxon>Embryophyta</taxon>
        <taxon>Tracheophyta</taxon>
        <taxon>Spermatophyta</taxon>
        <taxon>Magnoliopsida</taxon>
        <taxon>Liliopsida</taxon>
        <taxon>Asparagales</taxon>
        <taxon>Orchidaceae</taxon>
        <taxon>Epidendroideae</taxon>
        <taxon>Malaxideae</taxon>
        <taxon>Dendrobiinae</taxon>
        <taxon>Dendrobium</taxon>
    </lineage>
</organism>
<evidence type="ECO:0000313" key="2">
    <source>
        <dbReference type="EMBL" id="KAL0912290.1"/>
    </source>
</evidence>
<feature type="region of interest" description="Disordered" evidence="1">
    <location>
        <begin position="49"/>
        <end position="75"/>
    </location>
</feature>
<protein>
    <submittedName>
        <fullName evidence="2">Uncharacterized protein</fullName>
    </submittedName>
</protein>
<name>A0ABD0UII3_DENTH</name>
<keyword evidence="3" id="KW-1185">Reference proteome</keyword>
<evidence type="ECO:0000313" key="3">
    <source>
        <dbReference type="Proteomes" id="UP001552299"/>
    </source>
</evidence>
<gene>
    <name evidence="2" type="ORF">M5K25_018253</name>
</gene>
<dbReference type="EMBL" id="JANQDX010000014">
    <property type="protein sequence ID" value="KAL0912290.1"/>
    <property type="molecule type" value="Genomic_DNA"/>
</dbReference>
<accession>A0ABD0UII3</accession>
<comment type="caution">
    <text evidence="2">The sequence shown here is derived from an EMBL/GenBank/DDBJ whole genome shotgun (WGS) entry which is preliminary data.</text>
</comment>
<reference evidence="2 3" key="1">
    <citation type="journal article" date="2024" name="Plant Biotechnol. J.">
        <title>Dendrobium thyrsiflorum genome and its molecular insights into genes involved in important horticultural traits.</title>
        <authorList>
            <person name="Chen B."/>
            <person name="Wang J.Y."/>
            <person name="Zheng P.J."/>
            <person name="Li K.L."/>
            <person name="Liang Y.M."/>
            <person name="Chen X.F."/>
            <person name="Zhang C."/>
            <person name="Zhao X."/>
            <person name="He X."/>
            <person name="Zhang G.Q."/>
            <person name="Liu Z.J."/>
            <person name="Xu Q."/>
        </authorList>
    </citation>
    <scope>NUCLEOTIDE SEQUENCE [LARGE SCALE GENOMIC DNA]</scope>
    <source>
        <strain evidence="2">GZMU011</strain>
    </source>
</reference>
<sequence length="214" mass="24465">MAAKKVDGLEERLEGEMNQIKETVEERISSMEGQVADLRDMMKKMLEFQTQTAASEARGPEVKNTNSEIRREEDEVEIVEGERRRPHLEASRKEDMGGRYWEHQEGYGGRRGAPGYITTSLLNGTSFVEGWEENFFISKLSMQHLVIECPSIYELMGSLSFSWEEIPLLQIWREKHDSSGQVHALLESYEADEVTAIMNEALLGNNVSFKSIPF</sequence>
<dbReference type="AlphaFoldDB" id="A0ABD0UII3"/>
<dbReference type="Proteomes" id="UP001552299">
    <property type="component" value="Unassembled WGS sequence"/>
</dbReference>
<evidence type="ECO:0000256" key="1">
    <source>
        <dbReference type="SAM" id="MobiDB-lite"/>
    </source>
</evidence>